<dbReference type="RefSeq" id="WP_181061943.1">
    <property type="nucleotide sequence ID" value="NZ_JACDTY010000032.1"/>
</dbReference>
<dbReference type="AlphaFoldDB" id="A0A838BHT4"/>
<sequence length="127" mass="14140">MHCVTETHSFNRAASEAGMDDDDVARLKNFLAANPDAGALIQGTGGARKLRFAKPGRGKSGSYRVITYYTADDIPVFLMDVYTKGEKINLTAKEKAELKKELESFADEYRAMIREKVQEMKRSEVAS</sequence>
<feature type="coiled-coil region" evidence="1">
    <location>
        <begin position="88"/>
        <end position="115"/>
    </location>
</feature>
<evidence type="ECO:0000313" key="2">
    <source>
        <dbReference type="EMBL" id="MBA1145034.1"/>
    </source>
</evidence>
<name>A0A838BHT4_9HYPH</name>
<gene>
    <name evidence="2" type="ORF">H0241_33105</name>
</gene>
<dbReference type="InterPro" id="IPR009387">
    <property type="entry name" value="HigB-2"/>
</dbReference>
<keyword evidence="1" id="KW-0175">Coiled coil</keyword>
<proteinExistence type="predicted"/>
<dbReference type="PIRSF" id="PIRSF039032">
    <property type="entry name" value="HigB-2"/>
    <property type="match status" value="1"/>
</dbReference>
<dbReference type="EMBL" id="JACDTY010000032">
    <property type="protein sequence ID" value="MBA1145034.1"/>
    <property type="molecule type" value="Genomic_DNA"/>
</dbReference>
<protein>
    <submittedName>
        <fullName evidence="2">Type II toxin-antitoxin system RelE/ParE family toxin</fullName>
    </submittedName>
</protein>
<dbReference type="Proteomes" id="UP000558284">
    <property type="component" value="Unassembled WGS sequence"/>
</dbReference>
<accession>A0A838BHT4</accession>
<evidence type="ECO:0000313" key="3">
    <source>
        <dbReference type="Proteomes" id="UP000558284"/>
    </source>
</evidence>
<organism evidence="2 3">
    <name type="scientific">Mesorhizobium neociceri</name>
    <dbReference type="NCBI Taxonomy" id="1307853"/>
    <lineage>
        <taxon>Bacteria</taxon>
        <taxon>Pseudomonadati</taxon>
        <taxon>Pseudomonadota</taxon>
        <taxon>Alphaproteobacteria</taxon>
        <taxon>Hyphomicrobiales</taxon>
        <taxon>Phyllobacteriaceae</taxon>
        <taxon>Mesorhizobium</taxon>
    </lineage>
</organism>
<keyword evidence="3" id="KW-1185">Reference proteome</keyword>
<evidence type="ECO:0000256" key="1">
    <source>
        <dbReference type="SAM" id="Coils"/>
    </source>
</evidence>
<comment type="caution">
    <text evidence="2">The sequence shown here is derived from an EMBL/GenBank/DDBJ whole genome shotgun (WGS) entry which is preliminary data.</text>
</comment>
<reference evidence="2 3" key="1">
    <citation type="submission" date="2020-07" db="EMBL/GenBank/DDBJ databases">
        <title>Definition of the novel symbiovar canariense within Mesorhizobium novociceri, a new species of genus Mesorhizobium nodulating Cicer canariense in the Caldera de Taburiente National Park (La Palma, Canary Islands).</title>
        <authorList>
            <person name="Leon-Barrios M."/>
            <person name="Perez-Yepez J."/>
            <person name="Flores-Felix J.D."/>
            <person name="Ramirez-Baena M.H."/>
            <person name="Pulido-Suarez L."/>
            <person name="Igual J.M."/>
            <person name="Velazquez E."/>
            <person name="Peix A."/>
        </authorList>
    </citation>
    <scope>NUCLEOTIDE SEQUENCE [LARGE SCALE GENOMIC DNA]</scope>
    <source>
        <strain evidence="2 3">CCANP35</strain>
    </source>
</reference>
<dbReference type="Pfam" id="PF06296">
    <property type="entry name" value="RelE"/>
    <property type="match status" value="1"/>
</dbReference>